<feature type="transmembrane region" description="Helical" evidence="6">
    <location>
        <begin position="102"/>
        <end position="119"/>
    </location>
</feature>
<dbReference type="Proteomes" id="UP000054843">
    <property type="component" value="Unassembled WGS sequence"/>
</dbReference>
<dbReference type="PANTHER" id="PTHR12300:SF161">
    <property type="entry name" value="RECEPTOR EXPRESSION-ENHANCING PROTEIN"/>
    <property type="match status" value="1"/>
</dbReference>
<evidence type="ECO:0000313" key="7">
    <source>
        <dbReference type="EMBL" id="KRZ67801.1"/>
    </source>
</evidence>
<reference evidence="7 8" key="1">
    <citation type="submission" date="2015-01" db="EMBL/GenBank/DDBJ databases">
        <title>Evolution of Trichinella species and genotypes.</title>
        <authorList>
            <person name="Korhonen P.K."/>
            <person name="Edoardo P."/>
            <person name="Giuseppe L.R."/>
            <person name="Gasser R.B."/>
        </authorList>
    </citation>
    <scope>NUCLEOTIDE SEQUENCE [LARGE SCALE GENOMIC DNA]</scope>
    <source>
        <strain evidence="7">ISS1980</strain>
    </source>
</reference>
<evidence type="ECO:0000256" key="2">
    <source>
        <dbReference type="ARBA" id="ARBA00008573"/>
    </source>
</evidence>
<keyword evidence="4 6" id="KW-1133">Transmembrane helix</keyword>
<evidence type="ECO:0000256" key="3">
    <source>
        <dbReference type="ARBA" id="ARBA00022692"/>
    </source>
</evidence>
<evidence type="ECO:0000256" key="5">
    <source>
        <dbReference type="ARBA" id="ARBA00023136"/>
    </source>
</evidence>
<dbReference type="GO" id="GO:0016020">
    <property type="term" value="C:membrane"/>
    <property type="evidence" value="ECO:0007669"/>
    <property type="project" value="UniProtKB-SubCell"/>
</dbReference>
<keyword evidence="5 6" id="KW-0472">Membrane</keyword>
<feature type="transmembrane region" description="Helical" evidence="6">
    <location>
        <begin position="125"/>
        <end position="142"/>
    </location>
</feature>
<evidence type="ECO:0000256" key="6">
    <source>
        <dbReference type="RuleBase" id="RU362006"/>
    </source>
</evidence>
<proteinExistence type="inferred from homology"/>
<keyword evidence="3 6" id="KW-0812">Transmembrane</keyword>
<comment type="similarity">
    <text evidence="2 6">Belongs to the DP1 family.</text>
</comment>
<dbReference type="InterPro" id="IPR004345">
    <property type="entry name" value="TB2_DP1_HVA22"/>
</dbReference>
<evidence type="ECO:0000256" key="1">
    <source>
        <dbReference type="ARBA" id="ARBA00004141"/>
    </source>
</evidence>
<keyword evidence="7" id="KW-0675">Receptor</keyword>
<dbReference type="AlphaFoldDB" id="A0A0V1M7V0"/>
<evidence type="ECO:0000313" key="8">
    <source>
        <dbReference type="Proteomes" id="UP000054843"/>
    </source>
</evidence>
<sequence length="175" mass="20445">MGKYTIKKATEKMLSLFDQLYTDVSSTIHNENIVIGKLFAKLEAATSRKREEICYVFAALVSLYLVIGHGAQLLCNFIGYGYPVIKSIMAIESVDKADDKQWLIYWAVFGLFTLVDFFSENLYNFFPFYWLAKCIFLLWLYLPKFRGAEKLYTLYIMPNISKIQQLHDEIFDHDL</sequence>
<organism evidence="7 8">
    <name type="scientific">Trichinella papuae</name>
    <dbReference type="NCBI Taxonomy" id="268474"/>
    <lineage>
        <taxon>Eukaryota</taxon>
        <taxon>Metazoa</taxon>
        <taxon>Ecdysozoa</taxon>
        <taxon>Nematoda</taxon>
        <taxon>Enoplea</taxon>
        <taxon>Dorylaimia</taxon>
        <taxon>Trichinellida</taxon>
        <taxon>Trichinellidae</taxon>
        <taxon>Trichinella</taxon>
    </lineage>
</organism>
<feature type="transmembrane region" description="Helical" evidence="6">
    <location>
        <begin position="55"/>
        <end position="82"/>
    </location>
</feature>
<accession>A0A0V1M7V0</accession>
<gene>
    <name evidence="7" type="primary">REEP5</name>
    <name evidence="7" type="ORF">T10_9746</name>
</gene>
<dbReference type="Pfam" id="PF03134">
    <property type="entry name" value="TB2_DP1_HVA22"/>
    <property type="match status" value="1"/>
</dbReference>
<name>A0A0V1M7V0_9BILA</name>
<protein>
    <recommendedName>
        <fullName evidence="6">Receptor expression-enhancing protein</fullName>
    </recommendedName>
</protein>
<comment type="subcellular location">
    <subcellularLocation>
        <location evidence="1 6">Membrane</location>
        <topology evidence="1 6">Multi-pass membrane protein</topology>
    </subcellularLocation>
</comment>
<keyword evidence="8" id="KW-1185">Reference proteome</keyword>
<dbReference type="PANTHER" id="PTHR12300">
    <property type="entry name" value="HVA22-LIKE PROTEINS"/>
    <property type="match status" value="1"/>
</dbReference>
<evidence type="ECO:0000256" key="4">
    <source>
        <dbReference type="ARBA" id="ARBA00022989"/>
    </source>
</evidence>
<comment type="caution">
    <text evidence="7">The sequence shown here is derived from an EMBL/GenBank/DDBJ whole genome shotgun (WGS) entry which is preliminary data.</text>
</comment>
<dbReference type="EMBL" id="JYDO01000185">
    <property type="protein sequence ID" value="KRZ67801.1"/>
    <property type="molecule type" value="Genomic_DNA"/>
</dbReference>